<dbReference type="GO" id="GO:0005737">
    <property type="term" value="C:cytoplasm"/>
    <property type="evidence" value="ECO:0007669"/>
    <property type="project" value="TreeGrafter"/>
</dbReference>
<dbReference type="GO" id="GO:0019752">
    <property type="term" value="P:carboxylic acid metabolic process"/>
    <property type="evidence" value="ECO:0007669"/>
    <property type="project" value="UniProtKB-ARBA"/>
</dbReference>
<proteinExistence type="inferred from homology"/>
<dbReference type="InterPro" id="IPR003462">
    <property type="entry name" value="ODC_Mu_crystall"/>
</dbReference>
<comment type="caution">
    <text evidence="2">The sequence shown here is derived from an EMBL/GenBank/DDBJ whole genome shotgun (WGS) entry which is preliminary data.</text>
</comment>
<dbReference type="Gene3D" id="3.40.50.720">
    <property type="entry name" value="NAD(P)-binding Rossmann-like Domain"/>
    <property type="match status" value="1"/>
</dbReference>
<dbReference type="NCBIfam" id="NF006141">
    <property type="entry name" value="PRK08291.1"/>
    <property type="match status" value="1"/>
</dbReference>
<sequence length="335" mass="36620">MYIFTESEIKQMIELDKQIIPVIEDAFTQLAVKDVIMPPIMRVDVKENNGEVDVKTAYIPGKNMFALKVSSGFFNNYKLGLPSANGLMMLISTVTGEPKALLLDNGYLTEIRTAAAGAIAAKHMAKEKVQTVGVIGTGAQARYQLKALELVRDFEKVLVYGRSLDNAQKLQADMEDILSTDIQIAEDAETVVRNSDIVVTTTPATEPLIKADWLHPGLHITAMGSDAEEKQELEADVLKKADRFVCDTKAQCARLGELHHSIEQGFISEDALVIELGEVTSGRKAGRVSEQEITVCDLTGTGVQDTAIALLAFKLLTEKEGIGIQIDNKKSLHFT</sequence>
<dbReference type="OrthoDB" id="9792005at2"/>
<dbReference type="EMBL" id="QYTW02000001">
    <property type="protein sequence ID" value="RST61538.1"/>
    <property type="molecule type" value="Genomic_DNA"/>
</dbReference>
<organism evidence="2 3">
    <name type="scientific">Siminovitchia terrae</name>
    <name type="common">Bacillus terrae</name>
    <dbReference type="NCBI Taxonomy" id="1914933"/>
    <lineage>
        <taxon>Bacteria</taxon>
        <taxon>Bacillati</taxon>
        <taxon>Bacillota</taxon>
        <taxon>Bacilli</taxon>
        <taxon>Bacillales</taxon>
        <taxon>Bacillaceae</taxon>
        <taxon>Siminovitchia</taxon>
    </lineage>
</organism>
<dbReference type="GO" id="GO:0016491">
    <property type="term" value="F:oxidoreductase activity"/>
    <property type="evidence" value="ECO:0007669"/>
    <property type="project" value="UniProtKB-ARBA"/>
</dbReference>
<name>A0A429XDK7_SIMTE</name>
<dbReference type="PIRSF" id="PIRSF001439">
    <property type="entry name" value="CryM"/>
    <property type="match status" value="1"/>
</dbReference>
<dbReference type="Proteomes" id="UP000287296">
    <property type="component" value="Unassembled WGS sequence"/>
</dbReference>
<dbReference type="AlphaFoldDB" id="A0A429XDK7"/>
<protein>
    <submittedName>
        <fullName evidence="2">Cyclodeaminase</fullName>
    </submittedName>
</protein>
<comment type="similarity">
    <text evidence="1">Belongs to the ornithine cyclodeaminase/mu-crystallin family.</text>
</comment>
<gene>
    <name evidence="2" type="ORF">D5F11_001270</name>
</gene>
<dbReference type="FunFam" id="3.40.50.720:FF:000311">
    <property type="entry name" value="Ornithine cyclodeaminase"/>
    <property type="match status" value="1"/>
</dbReference>
<dbReference type="RefSeq" id="WP_120119389.1">
    <property type="nucleotide sequence ID" value="NZ_QYTW02000001.1"/>
</dbReference>
<dbReference type="SUPFAM" id="SSF51735">
    <property type="entry name" value="NAD(P)-binding Rossmann-fold domains"/>
    <property type="match status" value="1"/>
</dbReference>
<evidence type="ECO:0000256" key="1">
    <source>
        <dbReference type="ARBA" id="ARBA00008903"/>
    </source>
</evidence>
<evidence type="ECO:0000313" key="3">
    <source>
        <dbReference type="Proteomes" id="UP000287296"/>
    </source>
</evidence>
<accession>A0A429XDK7</accession>
<reference evidence="2 3" key="1">
    <citation type="submission" date="2018-12" db="EMBL/GenBank/DDBJ databases">
        <authorList>
            <person name="Sun L."/>
            <person name="Chen Z."/>
        </authorList>
    </citation>
    <scope>NUCLEOTIDE SEQUENCE [LARGE SCALE GENOMIC DNA]</scope>
    <source>
        <strain evidence="2 3">LMG 29736</strain>
    </source>
</reference>
<dbReference type="Pfam" id="PF02423">
    <property type="entry name" value="OCD_Mu_crystall"/>
    <property type="match status" value="1"/>
</dbReference>
<dbReference type="Gene3D" id="3.30.1780.10">
    <property type="entry name" value="ornithine cyclodeaminase, domain 1"/>
    <property type="match status" value="1"/>
</dbReference>
<dbReference type="PANTHER" id="PTHR13812:SF19">
    <property type="entry name" value="KETIMINE REDUCTASE MU-CRYSTALLIN"/>
    <property type="match status" value="1"/>
</dbReference>
<dbReference type="PANTHER" id="PTHR13812">
    <property type="entry name" value="KETIMINE REDUCTASE MU-CRYSTALLIN"/>
    <property type="match status" value="1"/>
</dbReference>
<dbReference type="InterPro" id="IPR023401">
    <property type="entry name" value="ODC_N"/>
</dbReference>
<dbReference type="InterPro" id="IPR036291">
    <property type="entry name" value="NAD(P)-bd_dom_sf"/>
</dbReference>
<evidence type="ECO:0000313" key="2">
    <source>
        <dbReference type="EMBL" id="RST61538.1"/>
    </source>
</evidence>